<feature type="transmembrane region" description="Helical" evidence="1">
    <location>
        <begin position="40"/>
        <end position="59"/>
    </location>
</feature>
<name>A0A5C5ZFC5_9BACT</name>
<dbReference type="RefSeq" id="WP_146584033.1">
    <property type="nucleotide sequence ID" value="NZ_SJPO01000001.1"/>
</dbReference>
<keyword evidence="1" id="KW-1133">Transmembrane helix</keyword>
<protein>
    <submittedName>
        <fullName evidence="2">Uncharacterized protein</fullName>
    </submittedName>
</protein>
<evidence type="ECO:0000313" key="3">
    <source>
        <dbReference type="Proteomes" id="UP000318478"/>
    </source>
</evidence>
<comment type="caution">
    <text evidence="2">The sequence shown here is derived from an EMBL/GenBank/DDBJ whole genome shotgun (WGS) entry which is preliminary data.</text>
</comment>
<proteinExistence type="predicted"/>
<dbReference type="OrthoDB" id="9886798at2"/>
<dbReference type="Proteomes" id="UP000318478">
    <property type="component" value="Unassembled WGS sequence"/>
</dbReference>
<evidence type="ECO:0000313" key="2">
    <source>
        <dbReference type="EMBL" id="TWT85800.1"/>
    </source>
</evidence>
<sequence length="194" mass="21055">MRPPRYAAIAILVATGAGLGAVRQIRKARDPAARLSRVSLTEVFVVTSLLAAVFAILGAEHRQDLRAQARFERFQADASAILGTDGRLGRQSDGTLTIVICERTFDDDRFENLAALLRDAQSPSRVSSVIFGTGVSGGAPPLWPGVTDASVEVLLQWPDLEWLAIDGTAISPAGRQRLLKLNQLNEHSRKWLSE</sequence>
<dbReference type="AlphaFoldDB" id="A0A5C5ZFC5"/>
<gene>
    <name evidence="2" type="ORF">Pla123a_06070</name>
</gene>
<keyword evidence="3" id="KW-1185">Reference proteome</keyword>
<reference evidence="2 3" key="1">
    <citation type="submission" date="2019-02" db="EMBL/GenBank/DDBJ databases">
        <title>Deep-cultivation of Planctomycetes and their phenomic and genomic characterization uncovers novel biology.</title>
        <authorList>
            <person name="Wiegand S."/>
            <person name="Jogler M."/>
            <person name="Boedeker C."/>
            <person name="Pinto D."/>
            <person name="Vollmers J."/>
            <person name="Rivas-Marin E."/>
            <person name="Kohn T."/>
            <person name="Peeters S.H."/>
            <person name="Heuer A."/>
            <person name="Rast P."/>
            <person name="Oberbeckmann S."/>
            <person name="Bunk B."/>
            <person name="Jeske O."/>
            <person name="Meyerdierks A."/>
            <person name="Storesund J.E."/>
            <person name="Kallscheuer N."/>
            <person name="Luecker S."/>
            <person name="Lage O.M."/>
            <person name="Pohl T."/>
            <person name="Merkel B.J."/>
            <person name="Hornburger P."/>
            <person name="Mueller R.-W."/>
            <person name="Bruemmer F."/>
            <person name="Labrenz M."/>
            <person name="Spormann A.M."/>
            <person name="Op Den Camp H."/>
            <person name="Overmann J."/>
            <person name="Amann R."/>
            <person name="Jetten M.S.M."/>
            <person name="Mascher T."/>
            <person name="Medema M.H."/>
            <person name="Devos D.P."/>
            <person name="Kaster A.-K."/>
            <person name="Ovreas L."/>
            <person name="Rohde M."/>
            <person name="Galperin M.Y."/>
            <person name="Jogler C."/>
        </authorList>
    </citation>
    <scope>NUCLEOTIDE SEQUENCE [LARGE SCALE GENOMIC DNA]</scope>
    <source>
        <strain evidence="2 3">Pla123a</strain>
    </source>
</reference>
<keyword evidence="1" id="KW-0812">Transmembrane</keyword>
<accession>A0A5C5ZFC5</accession>
<dbReference type="EMBL" id="SJPO01000001">
    <property type="protein sequence ID" value="TWT85800.1"/>
    <property type="molecule type" value="Genomic_DNA"/>
</dbReference>
<keyword evidence="1" id="KW-0472">Membrane</keyword>
<organism evidence="2 3">
    <name type="scientific">Posidoniimonas polymericola</name>
    <dbReference type="NCBI Taxonomy" id="2528002"/>
    <lineage>
        <taxon>Bacteria</taxon>
        <taxon>Pseudomonadati</taxon>
        <taxon>Planctomycetota</taxon>
        <taxon>Planctomycetia</taxon>
        <taxon>Pirellulales</taxon>
        <taxon>Lacipirellulaceae</taxon>
        <taxon>Posidoniimonas</taxon>
    </lineage>
</organism>
<evidence type="ECO:0000256" key="1">
    <source>
        <dbReference type="SAM" id="Phobius"/>
    </source>
</evidence>